<dbReference type="RefSeq" id="WP_146972909.1">
    <property type="nucleotide sequence ID" value="NZ_VOSL01000019.1"/>
</dbReference>
<reference evidence="3 4" key="1">
    <citation type="submission" date="2019-08" db="EMBL/GenBank/DDBJ databases">
        <title>Bradymonadales sp. TMQ2.</title>
        <authorList>
            <person name="Liang Q."/>
        </authorList>
    </citation>
    <scope>NUCLEOTIDE SEQUENCE [LARGE SCALE GENOMIC DNA]</scope>
    <source>
        <strain evidence="3 4">TMQ2</strain>
    </source>
</reference>
<sequence length="305" mass="33448">MAEEAPRTRQRDGFGGSGNVDEDEVAMNFELLVILVIVGFGIAAFFVVFQNISRMQELMKTKSYWRALAESFNLKHDTTGSSHVERLVGSHRACPLILTGTGDPLSEGYELEAEIDLVKALHKTLTLISEPDPQQPPTINTVYAEGPSQAHELLQAPTLRTAWDEAAAFAGHIELRDATLRLKRRGPLSDATILEELTELAVSLAIVLENQAGKFPTLAAEGRKLPGPAAQAGRLPVSGELHSRSTSPMKGDFFEEKAGFPVRGEWDRSEEFRVPAEGKKEAEAKRKKAADDDLKLLDEDDGDLF</sequence>
<feature type="compositionally biased region" description="Basic and acidic residues" evidence="1">
    <location>
        <begin position="270"/>
        <end position="297"/>
    </location>
</feature>
<feature type="region of interest" description="Disordered" evidence="1">
    <location>
        <begin position="270"/>
        <end position="305"/>
    </location>
</feature>
<gene>
    <name evidence="3" type="ORF">FRC96_03900</name>
</gene>
<dbReference type="EMBL" id="VOSL01000019">
    <property type="protein sequence ID" value="TXD41619.1"/>
    <property type="molecule type" value="Genomic_DNA"/>
</dbReference>
<dbReference type="OrthoDB" id="5504619at2"/>
<feature type="transmembrane region" description="Helical" evidence="2">
    <location>
        <begin position="31"/>
        <end position="52"/>
    </location>
</feature>
<dbReference type="AlphaFoldDB" id="A0A5C6XDT1"/>
<keyword evidence="2" id="KW-0812">Transmembrane</keyword>
<keyword evidence="2" id="KW-1133">Transmembrane helix</keyword>
<dbReference type="Proteomes" id="UP000321046">
    <property type="component" value="Unassembled WGS sequence"/>
</dbReference>
<organism evidence="3 4">
    <name type="scientific">Lujinxingia vulgaris</name>
    <dbReference type="NCBI Taxonomy" id="2600176"/>
    <lineage>
        <taxon>Bacteria</taxon>
        <taxon>Deltaproteobacteria</taxon>
        <taxon>Bradymonadales</taxon>
        <taxon>Lujinxingiaceae</taxon>
        <taxon>Lujinxingia</taxon>
    </lineage>
</organism>
<proteinExistence type="predicted"/>
<protein>
    <submittedName>
        <fullName evidence="3">Uncharacterized protein</fullName>
    </submittedName>
</protein>
<keyword evidence="2" id="KW-0472">Membrane</keyword>
<evidence type="ECO:0000313" key="4">
    <source>
        <dbReference type="Proteomes" id="UP000321046"/>
    </source>
</evidence>
<accession>A0A5C6XDT1</accession>
<evidence type="ECO:0000256" key="2">
    <source>
        <dbReference type="SAM" id="Phobius"/>
    </source>
</evidence>
<comment type="caution">
    <text evidence="3">The sequence shown here is derived from an EMBL/GenBank/DDBJ whole genome shotgun (WGS) entry which is preliminary data.</text>
</comment>
<evidence type="ECO:0000313" key="3">
    <source>
        <dbReference type="EMBL" id="TXD41619.1"/>
    </source>
</evidence>
<name>A0A5C6XDT1_9DELT</name>
<evidence type="ECO:0000256" key="1">
    <source>
        <dbReference type="SAM" id="MobiDB-lite"/>
    </source>
</evidence>